<dbReference type="Gene3D" id="3.40.50.720">
    <property type="entry name" value="NAD(P)-binding Rossmann-like Domain"/>
    <property type="match status" value="1"/>
</dbReference>
<dbReference type="InterPro" id="IPR028939">
    <property type="entry name" value="P5C_Rdtase_cat_N"/>
</dbReference>
<dbReference type="GO" id="GO:0055129">
    <property type="term" value="P:L-proline biosynthetic process"/>
    <property type="evidence" value="ECO:0007669"/>
    <property type="project" value="TreeGrafter"/>
</dbReference>
<comment type="similarity">
    <text evidence="1">Belongs to the pyrroline-5-carboxylate reductase family.</text>
</comment>
<evidence type="ECO:0000313" key="5">
    <source>
        <dbReference type="EMBL" id="PSL45051.1"/>
    </source>
</evidence>
<dbReference type="InterPro" id="IPR008927">
    <property type="entry name" value="6-PGluconate_DH-like_C_sf"/>
</dbReference>
<proteinExistence type="inferred from homology"/>
<dbReference type="RefSeq" id="WP_106588702.1">
    <property type="nucleotide sequence ID" value="NZ_PYAV01000007.1"/>
</dbReference>
<dbReference type="AlphaFoldDB" id="A0A2P8HFS6"/>
<dbReference type="InterPro" id="IPR029036">
    <property type="entry name" value="P5CR_dimer"/>
</dbReference>
<feature type="domain" description="Pyrroline-5-carboxylate reductase dimerisation" evidence="4">
    <location>
        <begin position="161"/>
        <end position="257"/>
    </location>
</feature>
<dbReference type="PANTHER" id="PTHR11645:SF51">
    <property type="entry name" value="COME OPERON PROTEIN 4"/>
    <property type="match status" value="1"/>
</dbReference>
<keyword evidence="6" id="KW-1185">Reference proteome</keyword>
<evidence type="ECO:0000256" key="1">
    <source>
        <dbReference type="ARBA" id="ARBA00005525"/>
    </source>
</evidence>
<dbReference type="Pfam" id="PF14748">
    <property type="entry name" value="P5CR_dimer"/>
    <property type="match status" value="1"/>
</dbReference>
<comment type="caution">
    <text evidence="5">The sequence shown here is derived from an EMBL/GenBank/DDBJ whole genome shotgun (WGS) entry which is preliminary data.</text>
</comment>
<dbReference type="Gene3D" id="1.10.3730.10">
    <property type="entry name" value="ProC C-terminal domain-like"/>
    <property type="match status" value="1"/>
</dbReference>
<protein>
    <submittedName>
        <fullName evidence="5">Competence protein ComER</fullName>
    </submittedName>
</protein>
<feature type="domain" description="Pyrroline-5-carboxylate reductase catalytic N-terminal" evidence="3">
    <location>
        <begin position="2"/>
        <end position="96"/>
    </location>
</feature>
<feature type="binding site" evidence="2">
    <location>
        <begin position="68"/>
        <end position="71"/>
    </location>
    <ligand>
        <name>NADP(+)</name>
        <dbReference type="ChEBI" id="CHEBI:58349"/>
    </ligand>
</feature>
<dbReference type="SUPFAM" id="SSF51735">
    <property type="entry name" value="NAD(P)-binding Rossmann-fold domains"/>
    <property type="match status" value="1"/>
</dbReference>
<dbReference type="PROSITE" id="PS00521">
    <property type="entry name" value="P5CR"/>
    <property type="match status" value="1"/>
</dbReference>
<dbReference type="Pfam" id="PF03807">
    <property type="entry name" value="F420_oxidored"/>
    <property type="match status" value="1"/>
</dbReference>
<organism evidence="5 6">
    <name type="scientific">Salsuginibacillus halophilus</name>
    <dbReference type="NCBI Taxonomy" id="517424"/>
    <lineage>
        <taxon>Bacteria</taxon>
        <taxon>Bacillati</taxon>
        <taxon>Bacillota</taxon>
        <taxon>Bacilli</taxon>
        <taxon>Bacillales</taxon>
        <taxon>Bacillaceae</taxon>
        <taxon>Salsuginibacillus</taxon>
    </lineage>
</organism>
<dbReference type="EMBL" id="PYAV01000007">
    <property type="protein sequence ID" value="PSL45051.1"/>
    <property type="molecule type" value="Genomic_DNA"/>
</dbReference>
<dbReference type="InterPro" id="IPR036291">
    <property type="entry name" value="NAD(P)-bd_dom_sf"/>
</dbReference>
<dbReference type="PANTHER" id="PTHR11645">
    <property type="entry name" value="PYRROLINE-5-CARBOXYLATE REDUCTASE"/>
    <property type="match status" value="1"/>
</dbReference>
<keyword evidence="2" id="KW-0521">NADP</keyword>
<dbReference type="PIRSF" id="PIRSF000193">
    <property type="entry name" value="Pyrrol-5-carb_rd"/>
    <property type="match status" value="1"/>
</dbReference>
<sequence>MKVGVIGTGTMGGMLAKTMVESGAVASENLMLFNRTKAKGEAVAAATGGSCVSTLQSLIQAADLIFIAVRPDQFSDVCENISGLLKQEQVVVSITSPVTASDLAMLLPCRTVQFIPSITNEAQAGGSLIDFGDGFNRAERAGLSAWFRQFSEPLPIIADTTRAASDLISCGPAFTSFILQEMMTAAEQTTSIRQQEAEQYIREMVIGMGELLKRGYSFAELQEKVCVPNGVTGVGLKVLEEQLRGVFSPLFTATHAKFAKDEEMVSANFSHARQKLNGNG</sequence>
<dbReference type="Proteomes" id="UP000242310">
    <property type="component" value="Unassembled WGS sequence"/>
</dbReference>
<dbReference type="SUPFAM" id="SSF48179">
    <property type="entry name" value="6-phosphogluconate dehydrogenase C-terminal domain-like"/>
    <property type="match status" value="1"/>
</dbReference>
<gene>
    <name evidence="5" type="ORF">B0H94_10756</name>
</gene>
<dbReference type="OrthoDB" id="9805754at2"/>
<dbReference type="GO" id="GO:0004735">
    <property type="term" value="F:pyrroline-5-carboxylate reductase activity"/>
    <property type="evidence" value="ECO:0007669"/>
    <property type="project" value="InterPro"/>
</dbReference>
<evidence type="ECO:0000259" key="3">
    <source>
        <dbReference type="Pfam" id="PF03807"/>
    </source>
</evidence>
<accession>A0A2P8HFS6</accession>
<dbReference type="InterPro" id="IPR053790">
    <property type="entry name" value="P5CR-like_CS"/>
</dbReference>
<evidence type="ECO:0000256" key="2">
    <source>
        <dbReference type="PIRSR" id="PIRSR000193-1"/>
    </source>
</evidence>
<evidence type="ECO:0000313" key="6">
    <source>
        <dbReference type="Proteomes" id="UP000242310"/>
    </source>
</evidence>
<dbReference type="InterPro" id="IPR000304">
    <property type="entry name" value="Pyrroline-COOH_reductase"/>
</dbReference>
<evidence type="ECO:0000259" key="4">
    <source>
        <dbReference type="Pfam" id="PF14748"/>
    </source>
</evidence>
<reference evidence="5 6" key="1">
    <citation type="submission" date="2018-03" db="EMBL/GenBank/DDBJ databases">
        <title>Genomic Encyclopedia of Type Strains, Phase III (KMG-III): the genomes of soil and plant-associated and newly described type strains.</title>
        <authorList>
            <person name="Whitman W."/>
        </authorList>
    </citation>
    <scope>NUCLEOTIDE SEQUENCE [LARGE SCALE GENOMIC DNA]</scope>
    <source>
        <strain evidence="5 6">CGMCC 1.07653</strain>
    </source>
</reference>
<name>A0A2P8HFS6_9BACI</name>
<feature type="binding site" evidence="2">
    <location>
        <begin position="6"/>
        <end position="11"/>
    </location>
    <ligand>
        <name>NADP(+)</name>
        <dbReference type="ChEBI" id="CHEBI:58349"/>
    </ligand>
</feature>
<dbReference type="NCBIfam" id="NF005814">
    <property type="entry name" value="PRK07680.1"/>
    <property type="match status" value="1"/>
</dbReference>